<proteinExistence type="predicted"/>
<evidence type="ECO:0000313" key="1">
    <source>
        <dbReference type="EMBL" id="GAF79668.1"/>
    </source>
</evidence>
<name>X0SF43_9ZZZZ</name>
<comment type="caution">
    <text evidence="1">The sequence shown here is derived from an EMBL/GenBank/DDBJ whole genome shotgun (WGS) entry which is preliminary data.</text>
</comment>
<accession>X0SF43</accession>
<gene>
    <name evidence="1" type="ORF">S01H1_13900</name>
</gene>
<dbReference type="EMBL" id="BARS01007195">
    <property type="protein sequence ID" value="GAF79668.1"/>
    <property type="molecule type" value="Genomic_DNA"/>
</dbReference>
<sequence>MKQDKREELDMVAGMLQMVSTNMNTVDQNFVDRDSHSHCRANKIDPKKVLSEVMQ</sequence>
<dbReference type="AlphaFoldDB" id="X0SF43"/>
<organism evidence="1">
    <name type="scientific">marine sediment metagenome</name>
    <dbReference type="NCBI Taxonomy" id="412755"/>
    <lineage>
        <taxon>unclassified sequences</taxon>
        <taxon>metagenomes</taxon>
        <taxon>ecological metagenomes</taxon>
    </lineage>
</organism>
<reference evidence="1" key="1">
    <citation type="journal article" date="2014" name="Front. Microbiol.">
        <title>High frequency of phylogenetically diverse reductive dehalogenase-homologous genes in deep subseafloor sedimentary metagenomes.</title>
        <authorList>
            <person name="Kawai M."/>
            <person name="Futagami T."/>
            <person name="Toyoda A."/>
            <person name="Takaki Y."/>
            <person name="Nishi S."/>
            <person name="Hori S."/>
            <person name="Arai W."/>
            <person name="Tsubouchi T."/>
            <person name="Morono Y."/>
            <person name="Uchiyama I."/>
            <person name="Ito T."/>
            <person name="Fujiyama A."/>
            <person name="Inagaki F."/>
            <person name="Takami H."/>
        </authorList>
    </citation>
    <scope>NUCLEOTIDE SEQUENCE</scope>
    <source>
        <strain evidence="1">Expedition CK06-06</strain>
    </source>
</reference>
<protein>
    <submittedName>
        <fullName evidence="1">Uncharacterized protein</fullName>
    </submittedName>
</protein>
<feature type="non-terminal residue" evidence="1">
    <location>
        <position position="55"/>
    </location>
</feature>